<gene>
    <name evidence="2" type="ORF">EAI_07880</name>
</gene>
<name>E2BEB0_HARSA</name>
<accession>E2BEB0</accession>
<evidence type="ECO:0000313" key="3">
    <source>
        <dbReference type="Proteomes" id="UP000008237"/>
    </source>
</evidence>
<feature type="compositionally biased region" description="Polar residues" evidence="1">
    <location>
        <begin position="30"/>
        <end position="47"/>
    </location>
</feature>
<dbReference type="AlphaFoldDB" id="E2BEB0"/>
<protein>
    <submittedName>
        <fullName evidence="2">Uncharacterized protein</fullName>
    </submittedName>
</protein>
<dbReference type="EMBL" id="GL447768">
    <property type="protein sequence ID" value="EFN85955.1"/>
    <property type="molecule type" value="Genomic_DNA"/>
</dbReference>
<organism evidence="3">
    <name type="scientific">Harpegnathos saltator</name>
    <name type="common">Jerdon's jumping ant</name>
    <dbReference type="NCBI Taxonomy" id="610380"/>
    <lineage>
        <taxon>Eukaryota</taxon>
        <taxon>Metazoa</taxon>
        <taxon>Ecdysozoa</taxon>
        <taxon>Arthropoda</taxon>
        <taxon>Hexapoda</taxon>
        <taxon>Insecta</taxon>
        <taxon>Pterygota</taxon>
        <taxon>Neoptera</taxon>
        <taxon>Endopterygota</taxon>
        <taxon>Hymenoptera</taxon>
        <taxon>Apocrita</taxon>
        <taxon>Aculeata</taxon>
        <taxon>Formicoidea</taxon>
        <taxon>Formicidae</taxon>
        <taxon>Ponerinae</taxon>
        <taxon>Ponerini</taxon>
        <taxon>Harpegnathos</taxon>
    </lineage>
</organism>
<keyword evidence="3" id="KW-1185">Reference proteome</keyword>
<dbReference type="InParanoid" id="E2BEB0"/>
<dbReference type="Proteomes" id="UP000008237">
    <property type="component" value="Unassembled WGS sequence"/>
</dbReference>
<evidence type="ECO:0000313" key="2">
    <source>
        <dbReference type="EMBL" id="EFN85955.1"/>
    </source>
</evidence>
<sequence length="47" mass="5243">MGHPERSGTGLQDLQCDSAWRHNATPAPFLQQQSRLNGKHTQVSDIQ</sequence>
<proteinExistence type="predicted"/>
<evidence type="ECO:0000256" key="1">
    <source>
        <dbReference type="SAM" id="MobiDB-lite"/>
    </source>
</evidence>
<reference evidence="2 3" key="1">
    <citation type="journal article" date="2010" name="Science">
        <title>Genomic comparison of the ants Camponotus floridanus and Harpegnathos saltator.</title>
        <authorList>
            <person name="Bonasio R."/>
            <person name="Zhang G."/>
            <person name="Ye C."/>
            <person name="Mutti N.S."/>
            <person name="Fang X."/>
            <person name="Qin N."/>
            <person name="Donahue G."/>
            <person name="Yang P."/>
            <person name="Li Q."/>
            <person name="Li C."/>
            <person name="Zhang P."/>
            <person name="Huang Z."/>
            <person name="Berger S.L."/>
            <person name="Reinberg D."/>
            <person name="Wang J."/>
            <person name="Liebig J."/>
        </authorList>
    </citation>
    <scope>NUCLEOTIDE SEQUENCE [LARGE SCALE GENOMIC DNA]</scope>
    <source>
        <strain evidence="2 3">R22 G/1</strain>
    </source>
</reference>
<feature type="region of interest" description="Disordered" evidence="1">
    <location>
        <begin position="1"/>
        <end position="47"/>
    </location>
</feature>